<dbReference type="SMART" id="SM00387">
    <property type="entry name" value="HATPase_c"/>
    <property type="match status" value="1"/>
</dbReference>
<dbReference type="PANTHER" id="PTHR45569">
    <property type="entry name" value="SENSOR PROTEIN KDPD"/>
    <property type="match status" value="1"/>
</dbReference>
<dbReference type="InterPro" id="IPR025201">
    <property type="entry name" value="KdpD_TM"/>
</dbReference>
<dbReference type="CDD" id="cd00075">
    <property type="entry name" value="HATPase"/>
    <property type="match status" value="1"/>
</dbReference>
<comment type="subcellular location">
    <subcellularLocation>
        <location evidence="2">Membrane</location>
        <topology evidence="2">Multi-pass membrane protein</topology>
    </subcellularLocation>
</comment>
<dbReference type="GO" id="GO:0005524">
    <property type="term" value="F:ATP binding"/>
    <property type="evidence" value="ECO:0007669"/>
    <property type="project" value="UniProtKB-KW"/>
</dbReference>
<dbReference type="EC" id="2.7.13.3" evidence="3"/>
<gene>
    <name evidence="15" type="ORF">SAMN03080615_02662</name>
</gene>
<dbReference type="Pfam" id="PF02518">
    <property type="entry name" value="HATPase_c"/>
    <property type="match status" value="1"/>
</dbReference>
<dbReference type="InterPro" id="IPR052023">
    <property type="entry name" value="Histidine_kinase_KdpD"/>
</dbReference>
<feature type="transmembrane region" description="Helical" evidence="13">
    <location>
        <begin position="42"/>
        <end position="69"/>
    </location>
</feature>
<dbReference type="InterPro" id="IPR036890">
    <property type="entry name" value="HATPase_C_sf"/>
</dbReference>
<dbReference type="Gene3D" id="1.10.287.130">
    <property type="match status" value="1"/>
</dbReference>
<name>A0A1H9IN51_9GAMM</name>
<keyword evidence="10 13" id="KW-1133">Transmembrane helix</keyword>
<evidence type="ECO:0000256" key="8">
    <source>
        <dbReference type="ARBA" id="ARBA00022777"/>
    </source>
</evidence>
<protein>
    <recommendedName>
        <fullName evidence="3">histidine kinase</fullName>
        <ecNumber evidence="3">2.7.13.3</ecNumber>
    </recommendedName>
</protein>
<keyword evidence="5" id="KW-0808">Transferase</keyword>
<dbReference type="Gene3D" id="3.30.565.10">
    <property type="entry name" value="Histidine kinase-like ATPase, C-terminal domain"/>
    <property type="match status" value="1"/>
</dbReference>
<dbReference type="PROSITE" id="PS50109">
    <property type="entry name" value="HIS_KIN"/>
    <property type="match status" value="1"/>
</dbReference>
<reference evidence="16" key="1">
    <citation type="submission" date="2016-10" db="EMBL/GenBank/DDBJ databases">
        <authorList>
            <person name="Varghese N."/>
            <person name="Submissions S."/>
        </authorList>
    </citation>
    <scope>NUCLEOTIDE SEQUENCE [LARGE SCALE GENOMIC DNA]</scope>
    <source>
        <strain evidence="16">DSM 18887</strain>
    </source>
</reference>
<evidence type="ECO:0000256" key="11">
    <source>
        <dbReference type="ARBA" id="ARBA00023012"/>
    </source>
</evidence>
<dbReference type="InterPro" id="IPR038318">
    <property type="entry name" value="KdpD_sf"/>
</dbReference>
<dbReference type="OrthoDB" id="9809766at2"/>
<dbReference type="AlphaFoldDB" id="A0A1H9IN51"/>
<keyword evidence="4" id="KW-0597">Phosphoprotein</keyword>
<keyword evidence="8 15" id="KW-0418">Kinase</keyword>
<dbReference type="GO" id="GO:0005886">
    <property type="term" value="C:plasma membrane"/>
    <property type="evidence" value="ECO:0007669"/>
    <property type="project" value="TreeGrafter"/>
</dbReference>
<dbReference type="STRING" id="355243.SAMN03080615_02662"/>
<evidence type="ECO:0000256" key="9">
    <source>
        <dbReference type="ARBA" id="ARBA00022840"/>
    </source>
</evidence>
<dbReference type="RefSeq" id="WP_091359025.1">
    <property type="nucleotide sequence ID" value="NZ_AP025284.1"/>
</dbReference>
<feature type="transmembrane region" description="Helical" evidence="13">
    <location>
        <begin position="89"/>
        <end position="107"/>
    </location>
</feature>
<feature type="transmembrane region" description="Helical" evidence="13">
    <location>
        <begin position="12"/>
        <end position="30"/>
    </location>
</feature>
<keyword evidence="6 13" id="KW-0812">Transmembrane</keyword>
<evidence type="ECO:0000256" key="3">
    <source>
        <dbReference type="ARBA" id="ARBA00012438"/>
    </source>
</evidence>
<keyword evidence="16" id="KW-1185">Reference proteome</keyword>
<evidence type="ECO:0000256" key="10">
    <source>
        <dbReference type="ARBA" id="ARBA00022989"/>
    </source>
</evidence>
<dbReference type="InterPro" id="IPR003661">
    <property type="entry name" value="HisK_dim/P_dom"/>
</dbReference>
<keyword evidence="12 13" id="KW-0472">Membrane</keyword>
<dbReference type="InterPro" id="IPR003594">
    <property type="entry name" value="HATPase_dom"/>
</dbReference>
<evidence type="ECO:0000256" key="7">
    <source>
        <dbReference type="ARBA" id="ARBA00022741"/>
    </source>
</evidence>
<evidence type="ECO:0000313" key="15">
    <source>
        <dbReference type="EMBL" id="SEQ75998.1"/>
    </source>
</evidence>
<dbReference type="InterPro" id="IPR036097">
    <property type="entry name" value="HisK_dim/P_sf"/>
</dbReference>
<evidence type="ECO:0000256" key="4">
    <source>
        <dbReference type="ARBA" id="ARBA00022553"/>
    </source>
</evidence>
<evidence type="ECO:0000256" key="1">
    <source>
        <dbReference type="ARBA" id="ARBA00000085"/>
    </source>
</evidence>
<dbReference type="SMART" id="SM00388">
    <property type="entry name" value="HisKA"/>
    <property type="match status" value="1"/>
</dbReference>
<comment type="catalytic activity">
    <reaction evidence="1">
        <text>ATP + protein L-histidine = ADP + protein N-phospho-L-histidine.</text>
        <dbReference type="EC" id="2.7.13.3"/>
    </reaction>
</comment>
<dbReference type="SUPFAM" id="SSF47384">
    <property type="entry name" value="Homodimeric domain of signal transducing histidine kinase"/>
    <property type="match status" value="1"/>
</dbReference>
<organism evidence="15 16">
    <name type="scientific">Amphritea atlantica</name>
    <dbReference type="NCBI Taxonomy" id="355243"/>
    <lineage>
        <taxon>Bacteria</taxon>
        <taxon>Pseudomonadati</taxon>
        <taxon>Pseudomonadota</taxon>
        <taxon>Gammaproteobacteria</taxon>
        <taxon>Oceanospirillales</taxon>
        <taxon>Oceanospirillaceae</taxon>
        <taxon>Amphritea</taxon>
    </lineage>
</organism>
<sequence length="500" mass="54973">MGLPNIRERCLVWTMPWLAPLIATLISWVLSPVLPKANYAMIYLAGVLLTAVTTRVKPALVCAVLSFLTYNFFHTEPHFTFFMVHQEDILTVTLLIFVAVVTGHLAARLREKVIALEDSSRWNQQQMLLAQELAGCVNGPSVMKTLAQHLTQCFSFTTQTYYPGSDELASLTAKYGLSSPHITSAATEVIFKEDKARVLVAFNSHRGCMGLLKIESDAPLTSLQRSGLDGFIGLARLAWSRVVLSETLQQEITVKEREQLRSALLSSISHDLRTPLATMIGSVSSLIELRDALDQAQQDELLQNTLSEAQRLNRYIQKLLDMTRLGHGELTLDRDWVGLDDILSVVIKRSKPLLQDVTVDISLPPEMPLLYVHPALIEQALFNVLENAIRFAPPGTAITVSAFTAETQLHIDIHDEGPGIPPESWDSIFDMFFTMAHGDQYPAGTGLGLAICQGILGAHGGSASVFESDSTSGTTLRLSLPLPETQLSSKSDDDDTYTGD</sequence>
<keyword evidence="9" id="KW-0067">ATP-binding</keyword>
<dbReference type="Proteomes" id="UP000198749">
    <property type="component" value="Unassembled WGS sequence"/>
</dbReference>
<evidence type="ECO:0000256" key="13">
    <source>
        <dbReference type="SAM" id="Phobius"/>
    </source>
</evidence>
<dbReference type="Pfam" id="PF13493">
    <property type="entry name" value="DUF4118"/>
    <property type="match status" value="1"/>
</dbReference>
<evidence type="ECO:0000256" key="2">
    <source>
        <dbReference type="ARBA" id="ARBA00004141"/>
    </source>
</evidence>
<dbReference type="PRINTS" id="PR00344">
    <property type="entry name" value="BCTRLSENSOR"/>
</dbReference>
<evidence type="ECO:0000256" key="6">
    <source>
        <dbReference type="ARBA" id="ARBA00022692"/>
    </source>
</evidence>
<dbReference type="CDD" id="cd00082">
    <property type="entry name" value="HisKA"/>
    <property type="match status" value="1"/>
</dbReference>
<evidence type="ECO:0000256" key="12">
    <source>
        <dbReference type="ARBA" id="ARBA00023136"/>
    </source>
</evidence>
<evidence type="ECO:0000313" key="16">
    <source>
        <dbReference type="Proteomes" id="UP000198749"/>
    </source>
</evidence>
<dbReference type="GO" id="GO:0000155">
    <property type="term" value="F:phosphorelay sensor kinase activity"/>
    <property type="evidence" value="ECO:0007669"/>
    <property type="project" value="InterPro"/>
</dbReference>
<dbReference type="SUPFAM" id="SSF55874">
    <property type="entry name" value="ATPase domain of HSP90 chaperone/DNA topoisomerase II/histidine kinase"/>
    <property type="match status" value="1"/>
</dbReference>
<keyword evidence="11" id="KW-0902">Two-component regulatory system</keyword>
<evidence type="ECO:0000259" key="14">
    <source>
        <dbReference type="PROSITE" id="PS50109"/>
    </source>
</evidence>
<dbReference type="InterPro" id="IPR004358">
    <property type="entry name" value="Sig_transdc_His_kin-like_C"/>
</dbReference>
<keyword evidence="7" id="KW-0547">Nucleotide-binding</keyword>
<dbReference type="Pfam" id="PF00512">
    <property type="entry name" value="HisKA"/>
    <property type="match status" value="1"/>
</dbReference>
<dbReference type="PANTHER" id="PTHR45569:SF1">
    <property type="entry name" value="SENSOR PROTEIN KDPD"/>
    <property type="match status" value="1"/>
</dbReference>
<dbReference type="InterPro" id="IPR005467">
    <property type="entry name" value="His_kinase_dom"/>
</dbReference>
<dbReference type="EMBL" id="FOGB01000007">
    <property type="protein sequence ID" value="SEQ75998.1"/>
    <property type="molecule type" value="Genomic_DNA"/>
</dbReference>
<dbReference type="Gene3D" id="1.20.120.620">
    <property type="entry name" value="Backbone structure of the membrane domain of e. Coli histidine kinase receptor kdpd"/>
    <property type="match status" value="1"/>
</dbReference>
<accession>A0A1H9IN51</accession>
<proteinExistence type="predicted"/>
<feature type="domain" description="Histidine kinase" evidence="14">
    <location>
        <begin position="267"/>
        <end position="484"/>
    </location>
</feature>
<evidence type="ECO:0000256" key="5">
    <source>
        <dbReference type="ARBA" id="ARBA00022679"/>
    </source>
</evidence>